<dbReference type="InterPro" id="IPR027417">
    <property type="entry name" value="P-loop_NTPase"/>
</dbReference>
<proteinExistence type="predicted"/>
<feature type="region of interest" description="Disordered" evidence="1">
    <location>
        <begin position="416"/>
        <end position="442"/>
    </location>
</feature>
<keyword evidence="4" id="KW-1185">Reference proteome</keyword>
<dbReference type="PANTHER" id="PTHR47691:SF3">
    <property type="entry name" value="HTH-TYPE TRANSCRIPTIONAL REGULATOR RV0890C-RELATED"/>
    <property type="match status" value="1"/>
</dbReference>
<organism evidence="3 4">
    <name type="scientific">Streptomyces narbonensis</name>
    <dbReference type="NCBI Taxonomy" id="67333"/>
    <lineage>
        <taxon>Bacteria</taxon>
        <taxon>Bacillati</taxon>
        <taxon>Actinomycetota</taxon>
        <taxon>Actinomycetes</taxon>
        <taxon>Kitasatosporales</taxon>
        <taxon>Streptomycetaceae</taxon>
        <taxon>Streptomyces</taxon>
    </lineage>
</organism>
<evidence type="ECO:0000256" key="1">
    <source>
        <dbReference type="SAM" id="MobiDB-lite"/>
    </source>
</evidence>
<dbReference type="InterPro" id="IPR001387">
    <property type="entry name" value="Cro/C1-type_HTH"/>
</dbReference>
<dbReference type="Gene3D" id="1.10.260.40">
    <property type="entry name" value="lambda repressor-like DNA-binding domains"/>
    <property type="match status" value="1"/>
</dbReference>
<dbReference type="RefSeq" id="WP_358474473.1">
    <property type="nucleotide sequence ID" value="NZ_JBEZAE010000034.1"/>
</dbReference>
<dbReference type="Proteomes" id="UP001551329">
    <property type="component" value="Unassembled WGS sequence"/>
</dbReference>
<dbReference type="PANTHER" id="PTHR47691">
    <property type="entry name" value="REGULATOR-RELATED"/>
    <property type="match status" value="1"/>
</dbReference>
<name>A0ABV3CK80_9ACTN</name>
<dbReference type="CDD" id="cd00093">
    <property type="entry name" value="HTH_XRE"/>
    <property type="match status" value="1"/>
</dbReference>
<reference evidence="3 4" key="1">
    <citation type="submission" date="2024-06" db="EMBL/GenBank/DDBJ databases">
        <title>The Natural Products Discovery Center: Release of the First 8490 Sequenced Strains for Exploring Actinobacteria Biosynthetic Diversity.</title>
        <authorList>
            <person name="Kalkreuter E."/>
            <person name="Kautsar S.A."/>
            <person name="Yang D."/>
            <person name="Bader C.D."/>
            <person name="Teijaro C.N."/>
            <person name="Fluegel L."/>
            <person name="Davis C.M."/>
            <person name="Simpson J.R."/>
            <person name="Lauterbach L."/>
            <person name="Steele A.D."/>
            <person name="Gui C."/>
            <person name="Meng S."/>
            <person name="Li G."/>
            <person name="Viehrig K."/>
            <person name="Ye F."/>
            <person name="Su P."/>
            <person name="Kiefer A.F."/>
            <person name="Nichols A."/>
            <person name="Cepeda A.J."/>
            <person name="Yan W."/>
            <person name="Fan B."/>
            <person name="Jiang Y."/>
            <person name="Adhikari A."/>
            <person name="Zheng C.-J."/>
            <person name="Schuster L."/>
            <person name="Cowan T.M."/>
            <person name="Smanski M.J."/>
            <person name="Chevrette M.G."/>
            <person name="De Carvalho L.P.S."/>
            <person name="Shen B."/>
        </authorList>
    </citation>
    <scope>NUCLEOTIDE SEQUENCE [LARGE SCALE GENOMIC DNA]</scope>
    <source>
        <strain evidence="3 4">NPDC045974</strain>
    </source>
</reference>
<evidence type="ECO:0000313" key="3">
    <source>
        <dbReference type="EMBL" id="MEU7075178.1"/>
    </source>
</evidence>
<gene>
    <name evidence="3" type="ORF">AB0A88_34340</name>
</gene>
<evidence type="ECO:0000313" key="4">
    <source>
        <dbReference type="Proteomes" id="UP001551329"/>
    </source>
</evidence>
<comment type="caution">
    <text evidence="3">The sequence shown here is derived from an EMBL/GenBank/DDBJ whole genome shotgun (WGS) entry which is preliminary data.</text>
</comment>
<dbReference type="SUPFAM" id="SSF52540">
    <property type="entry name" value="P-loop containing nucleoside triphosphate hydrolases"/>
    <property type="match status" value="1"/>
</dbReference>
<dbReference type="PROSITE" id="PS50943">
    <property type="entry name" value="HTH_CROC1"/>
    <property type="match status" value="1"/>
</dbReference>
<evidence type="ECO:0000259" key="2">
    <source>
        <dbReference type="PROSITE" id="PS50943"/>
    </source>
</evidence>
<protein>
    <submittedName>
        <fullName evidence="3">Helix-turn-helix transcriptional regulator</fullName>
    </submittedName>
</protein>
<dbReference type="Gene3D" id="3.40.50.300">
    <property type="entry name" value="P-loop containing nucleotide triphosphate hydrolases"/>
    <property type="match status" value="1"/>
</dbReference>
<accession>A0ABV3CK80</accession>
<dbReference type="SUPFAM" id="SSF47413">
    <property type="entry name" value="lambda repressor-like DNA-binding domains"/>
    <property type="match status" value="1"/>
</dbReference>
<dbReference type="EMBL" id="JBEZAE010000034">
    <property type="protein sequence ID" value="MEU7075178.1"/>
    <property type="molecule type" value="Genomic_DNA"/>
</dbReference>
<feature type="domain" description="HTH cro/C1-type" evidence="2">
    <location>
        <begin position="14"/>
        <end position="69"/>
    </location>
</feature>
<sequence>MTTAIGTDQFGGLLRHHRRRSGMTQQQMADLATLSVRAIRDLESGRARRPRQETARLLADVLRLTGATRDAFHEAARSHLPSEGPGAAGPETCTPPALLGTTVGREHEIHSLVELLTVDQQRLVSVVGLGGVGKTRVVREAAGLLRDGHGWRVLWVQGAGLSPDLRELPSLAPDVTGVRGAARGQDVLLVLDGLAHRGEGSLIHHLLARCPGLRVVVTGPTPTCLGGEQVMPIAPLPVPGRALDHDAAALAEFPSVRLFLSHLRRLRPYAPRPAATPAVAELCRALDGVPGALETTAAWGLLHAPEELLHSLARDPERFSAPPAAWGPASGSGSGAVARSLAVLEPALRERLFILGALPGSWTLDEAAPLAGTSLADTAATVYGLLIHGLVRTADEDGRDRFRVLHRVRSVLAGRAAPRPAPDGKGTQAEYTSASPVACAVA</sequence>
<dbReference type="SMART" id="SM00530">
    <property type="entry name" value="HTH_XRE"/>
    <property type="match status" value="1"/>
</dbReference>
<dbReference type="InterPro" id="IPR010982">
    <property type="entry name" value="Lambda_DNA-bd_dom_sf"/>
</dbReference>
<dbReference type="Pfam" id="PF13560">
    <property type="entry name" value="HTH_31"/>
    <property type="match status" value="1"/>
</dbReference>